<feature type="non-terminal residue" evidence="2">
    <location>
        <position position="441"/>
    </location>
</feature>
<sequence>EHPPTHPHRSSRRHLRPRRARRRRCSRLLQGARRRSIDRGQAERRAGRHGRAQQRLGLHHRSRHSDGQRDGLPGGRRQRVHDDRHVDRLPVGAVRRRSLREAPGLVGRGPPALDRDDHERERRAEVRRRGLRLRGPRIAGLGRLRDGRRPEGRRHGSLVGPQEPGQLVPVPAVGAEAPPAARPHHPLVRQGRVGAAERRDGRRVPALRGHSDRAGQDDPAHAHGRGHGVAAGVDRRRQQRRGALLGHDPRRSRADRQLGRRPGQRRHLDQGRPVPGRARQQRGRLPRAREQAVREARGQARRSARRRRRQPGRRHAPGRHAARDHAAGRRSAQRRRRPRAADHGHQARSLGEAVADRRTRAEAAHRVRRGLLGQGRDHRSQARQPQGDDAAHALGARRLARAAEAQGRSEPHDQARHRHDHRHRRGGQPQHGQADGEGHPL</sequence>
<feature type="compositionally biased region" description="Basic residues" evidence="1">
    <location>
        <begin position="415"/>
        <end position="426"/>
    </location>
</feature>
<dbReference type="EMBL" id="CADCVT010000011">
    <property type="protein sequence ID" value="CAA9473003.1"/>
    <property type="molecule type" value="Genomic_DNA"/>
</dbReference>
<accession>A0A6J4RM93</accession>
<protein>
    <submittedName>
        <fullName evidence="2">Uncharacterized protein</fullName>
    </submittedName>
</protein>
<feature type="compositionally biased region" description="Basic residues" evidence="1">
    <location>
        <begin position="299"/>
        <end position="320"/>
    </location>
</feature>
<proteinExistence type="predicted"/>
<feature type="compositionally biased region" description="Low complexity" evidence="1">
    <location>
        <begin position="168"/>
        <end position="179"/>
    </location>
</feature>
<feature type="compositionally biased region" description="Basic and acidic residues" evidence="1">
    <location>
        <begin position="287"/>
        <end position="298"/>
    </location>
</feature>
<gene>
    <name evidence="2" type="ORF">AVDCRST_MAG85-88</name>
</gene>
<feature type="compositionally biased region" description="Basic and acidic residues" evidence="1">
    <location>
        <begin position="247"/>
        <end position="258"/>
    </location>
</feature>
<feature type="compositionally biased region" description="Low complexity" evidence="1">
    <location>
        <begin position="392"/>
        <end position="406"/>
    </location>
</feature>
<feature type="compositionally biased region" description="Basic residues" evidence="1">
    <location>
        <begin position="46"/>
        <end position="63"/>
    </location>
</feature>
<feature type="region of interest" description="Disordered" evidence="1">
    <location>
        <begin position="1"/>
        <end position="441"/>
    </location>
</feature>
<evidence type="ECO:0000256" key="1">
    <source>
        <dbReference type="SAM" id="MobiDB-lite"/>
    </source>
</evidence>
<evidence type="ECO:0000313" key="2">
    <source>
        <dbReference type="EMBL" id="CAA9473003.1"/>
    </source>
</evidence>
<dbReference type="AlphaFoldDB" id="A0A6J4RM93"/>
<feature type="compositionally biased region" description="Basic and acidic residues" evidence="1">
    <location>
        <begin position="35"/>
        <end position="45"/>
    </location>
</feature>
<feature type="compositionally biased region" description="Basic and acidic residues" evidence="1">
    <location>
        <begin position="143"/>
        <end position="154"/>
    </location>
</feature>
<feature type="compositionally biased region" description="Basic and acidic residues" evidence="1">
    <location>
        <begin position="354"/>
        <end position="365"/>
    </location>
</feature>
<feature type="non-terminal residue" evidence="2">
    <location>
        <position position="1"/>
    </location>
</feature>
<reference evidence="2" key="1">
    <citation type="submission" date="2020-02" db="EMBL/GenBank/DDBJ databases">
        <authorList>
            <person name="Meier V. D."/>
        </authorList>
    </citation>
    <scope>NUCLEOTIDE SEQUENCE</scope>
    <source>
        <strain evidence="2">AVDCRST_MAG85</strain>
    </source>
</reference>
<organism evidence="2">
    <name type="scientific">uncultured Solirubrobacteraceae bacterium</name>
    <dbReference type="NCBI Taxonomy" id="1162706"/>
    <lineage>
        <taxon>Bacteria</taxon>
        <taxon>Bacillati</taxon>
        <taxon>Actinomycetota</taxon>
        <taxon>Thermoleophilia</taxon>
        <taxon>Solirubrobacterales</taxon>
        <taxon>Solirubrobacteraceae</taxon>
        <taxon>environmental samples</taxon>
    </lineage>
</organism>
<feature type="compositionally biased region" description="Basic residues" evidence="1">
    <location>
        <begin position="1"/>
        <end position="34"/>
    </location>
</feature>
<name>A0A6J4RM93_9ACTN</name>
<feature type="compositionally biased region" description="Basic and acidic residues" evidence="1">
    <location>
        <begin position="113"/>
        <end position="128"/>
    </location>
</feature>
<feature type="compositionally biased region" description="Basic and acidic residues" evidence="1">
    <location>
        <begin position="195"/>
        <end position="221"/>
    </location>
</feature>